<evidence type="ECO:0000313" key="1">
    <source>
        <dbReference type="EMBL" id="NMM62143.1"/>
    </source>
</evidence>
<dbReference type="RefSeq" id="WP_169296748.1">
    <property type="nucleotide sequence ID" value="NZ_JABBNI010000010.1"/>
</dbReference>
<sequence length="133" mass="15357">MLFLLFVLAAGGILFMLYHFTNEISNQRKQILLLKQQNNNLIKKIELNKVSGTAVEYIKPNFTEAFITNTCNLYIHPIDNSIILNSIPKNTNIKILCSAKIEDKLWYEISIIDNRNVNTKGWVKSEFINPNNK</sequence>
<accession>A0A7Y0EEY0</accession>
<organism evidence="1 2">
    <name type="scientific">Clostridium muellerianum</name>
    <dbReference type="NCBI Taxonomy" id="2716538"/>
    <lineage>
        <taxon>Bacteria</taxon>
        <taxon>Bacillati</taxon>
        <taxon>Bacillota</taxon>
        <taxon>Clostridia</taxon>
        <taxon>Eubacteriales</taxon>
        <taxon>Clostridiaceae</taxon>
        <taxon>Clostridium</taxon>
    </lineage>
</organism>
<evidence type="ECO:0008006" key="3">
    <source>
        <dbReference type="Google" id="ProtNLM"/>
    </source>
</evidence>
<name>A0A7Y0EEY0_9CLOT</name>
<comment type="caution">
    <text evidence="1">The sequence shown here is derived from an EMBL/GenBank/DDBJ whole genome shotgun (WGS) entry which is preliminary data.</text>
</comment>
<dbReference type="AlphaFoldDB" id="A0A7Y0EEY0"/>
<gene>
    <name evidence="1" type="ORF">HBE96_05460</name>
</gene>
<protein>
    <recommendedName>
        <fullName evidence="3">SH3b domain-containing protein</fullName>
    </recommendedName>
</protein>
<dbReference type="Proteomes" id="UP000537131">
    <property type="component" value="Unassembled WGS sequence"/>
</dbReference>
<dbReference type="EMBL" id="JABBNI010000010">
    <property type="protein sequence ID" value="NMM62143.1"/>
    <property type="molecule type" value="Genomic_DNA"/>
</dbReference>
<keyword evidence="2" id="KW-1185">Reference proteome</keyword>
<proteinExistence type="predicted"/>
<reference evidence="1 2" key="1">
    <citation type="submission" date="2020-06" db="EMBL/GenBank/DDBJ databases">
        <title>Complete Genome Sequence of Clostridium muelleri sp. nov. P21T, an Acid-Alcohol Producing Acetogen Isolated from Old Hay.</title>
        <authorList>
            <person name="Duncan K.E."/>
            <person name="Tanner R.S."/>
        </authorList>
    </citation>
    <scope>NUCLEOTIDE SEQUENCE [LARGE SCALE GENOMIC DNA]</scope>
    <source>
        <strain evidence="1 2">P21</strain>
    </source>
</reference>
<evidence type="ECO:0000313" key="2">
    <source>
        <dbReference type="Proteomes" id="UP000537131"/>
    </source>
</evidence>
<dbReference type="Gene3D" id="2.30.30.40">
    <property type="entry name" value="SH3 Domains"/>
    <property type="match status" value="1"/>
</dbReference>